<accession>A0ABW2SJ60</accession>
<dbReference type="EMBL" id="JBHTEF010000001">
    <property type="protein sequence ID" value="MFC7579891.1"/>
    <property type="molecule type" value="Genomic_DNA"/>
</dbReference>
<evidence type="ECO:0000313" key="2">
    <source>
        <dbReference type="Proteomes" id="UP001596527"/>
    </source>
</evidence>
<keyword evidence="2" id="KW-1185">Reference proteome</keyword>
<gene>
    <name evidence="1" type="ORF">ACFQWG_01445</name>
</gene>
<reference evidence="2" key="1">
    <citation type="journal article" date="2019" name="Int. J. Syst. Evol. Microbiol.">
        <title>The Global Catalogue of Microorganisms (GCM) 10K type strain sequencing project: providing services to taxonomists for standard genome sequencing and annotation.</title>
        <authorList>
            <consortium name="The Broad Institute Genomics Platform"/>
            <consortium name="The Broad Institute Genome Sequencing Center for Infectious Disease"/>
            <person name="Wu L."/>
            <person name="Ma J."/>
        </authorList>
    </citation>
    <scope>NUCLEOTIDE SEQUENCE [LARGE SCALE GENOMIC DNA]</scope>
    <source>
        <strain evidence="2">CCUG 56698</strain>
    </source>
</reference>
<dbReference type="RefSeq" id="WP_291501219.1">
    <property type="nucleotide sequence ID" value="NZ_JBHTEF010000001.1"/>
</dbReference>
<comment type="caution">
    <text evidence="1">The sequence shown here is derived from an EMBL/GenBank/DDBJ whole genome shotgun (WGS) entry which is preliminary data.</text>
</comment>
<dbReference type="Proteomes" id="UP001596527">
    <property type="component" value="Unassembled WGS sequence"/>
</dbReference>
<evidence type="ECO:0000313" key="1">
    <source>
        <dbReference type="EMBL" id="MFC7579891.1"/>
    </source>
</evidence>
<protein>
    <submittedName>
        <fullName evidence="1">Uncharacterized protein</fullName>
    </submittedName>
</protein>
<sequence length="149" mass="16536">MSTTTTRRDAARAVGKFIGIAVGRKLLSANGYPSETTIFAVPETEPFDVVIDDVAKERTRVLIAIYFPERIGQRRFGFLMVNPEESLPPDRDSERITLGTGIDGHTSSIGTVFDMMSGRVRRLTEQDEPLPIGEQRILEKLGARAFQPV</sequence>
<organism evidence="1 2">
    <name type="scientific">Schaalia naturae</name>
    <dbReference type="NCBI Taxonomy" id="635203"/>
    <lineage>
        <taxon>Bacteria</taxon>
        <taxon>Bacillati</taxon>
        <taxon>Actinomycetota</taxon>
        <taxon>Actinomycetes</taxon>
        <taxon>Actinomycetales</taxon>
        <taxon>Actinomycetaceae</taxon>
        <taxon>Schaalia</taxon>
    </lineage>
</organism>
<proteinExistence type="predicted"/>
<name>A0ABW2SJ60_9ACTO</name>